<protein>
    <recommendedName>
        <fullName evidence="2">Inositolphosphotransferase Aur1/Ipt1 domain-containing protein</fullName>
    </recommendedName>
</protein>
<evidence type="ECO:0000256" key="1">
    <source>
        <dbReference type="SAM" id="Phobius"/>
    </source>
</evidence>
<feature type="transmembrane region" description="Helical" evidence="1">
    <location>
        <begin position="317"/>
        <end position="336"/>
    </location>
</feature>
<sequence>MGAHTAQRNGERRPLGVFDLDIAATRSGWMLTALCLAYALAALSLQPGRYLHLAQSYTKPFVFFLPTLLAAGLGVMALTFARHSPTRFMLDMLKQRWLGAAPVILLSFLGITAFTTFKIAIPEIVPFYADRMLAELDLGLHGADPWTWAHRVVPERISAVIFIGYGYGWHVQWFGTLLFVAFWNNPAARLRYLWALALTTILCGTVLAMALSSAGPIFHDQFYGGDRFAALQTALAQNDYAASVHVYARYLLMAYTSGHPELGSGISAMPSMHVAFVTLNAFFLSGFGRRWAVAGWSFAALILFGSVYTGWHYAVDGYLSILVVSVIWYLTGRFVLPRTSRDTAGMRLPLPDPASQ</sequence>
<dbReference type="OrthoDB" id="9816314at2"/>
<accession>A0A1A5HT80</accession>
<dbReference type="Proteomes" id="UP000093748">
    <property type="component" value="Unassembled WGS sequence"/>
</dbReference>
<keyword evidence="1" id="KW-0472">Membrane</keyword>
<feature type="transmembrane region" description="Helical" evidence="1">
    <location>
        <begin position="192"/>
        <end position="218"/>
    </location>
</feature>
<evidence type="ECO:0000259" key="2">
    <source>
        <dbReference type="Pfam" id="PF14378"/>
    </source>
</evidence>
<feature type="transmembrane region" description="Helical" evidence="1">
    <location>
        <begin position="97"/>
        <end position="121"/>
    </location>
</feature>
<feature type="transmembrane region" description="Helical" evidence="1">
    <location>
        <begin position="291"/>
        <end position="311"/>
    </location>
</feature>
<feature type="transmembrane region" description="Helical" evidence="1">
    <location>
        <begin position="61"/>
        <end position="81"/>
    </location>
</feature>
<feature type="domain" description="Inositolphosphotransferase Aur1/Ipt1" evidence="2">
    <location>
        <begin position="146"/>
        <end position="330"/>
    </location>
</feature>
<feature type="transmembrane region" description="Helical" evidence="1">
    <location>
        <begin position="20"/>
        <end position="41"/>
    </location>
</feature>
<dbReference type="Pfam" id="PF14378">
    <property type="entry name" value="PAP2_3"/>
    <property type="match status" value="1"/>
</dbReference>
<dbReference type="GeneID" id="66683116"/>
<keyword evidence="1" id="KW-1133">Transmembrane helix</keyword>
<organism evidence="3 4">
    <name type="scientific">Rhizobium loti</name>
    <name type="common">Mesorhizobium loti</name>
    <dbReference type="NCBI Taxonomy" id="381"/>
    <lineage>
        <taxon>Bacteria</taxon>
        <taxon>Pseudomonadati</taxon>
        <taxon>Pseudomonadota</taxon>
        <taxon>Alphaproteobacteria</taxon>
        <taxon>Hyphomicrobiales</taxon>
        <taxon>Phyllobacteriaceae</taxon>
        <taxon>Mesorhizobium</taxon>
    </lineage>
</organism>
<feature type="transmembrane region" description="Helical" evidence="1">
    <location>
        <begin position="262"/>
        <end position="284"/>
    </location>
</feature>
<dbReference type="RefSeq" id="WP_032930958.1">
    <property type="nucleotide sequence ID" value="NZ_LZTH01000046.1"/>
</dbReference>
<feature type="transmembrane region" description="Helical" evidence="1">
    <location>
        <begin position="157"/>
        <end position="180"/>
    </location>
</feature>
<comment type="caution">
    <text evidence="3">The sequence shown here is derived from an EMBL/GenBank/DDBJ whole genome shotgun (WGS) entry which is preliminary data.</text>
</comment>
<proteinExistence type="predicted"/>
<evidence type="ECO:0000313" key="3">
    <source>
        <dbReference type="EMBL" id="OBP71679.1"/>
    </source>
</evidence>
<name>A0A1A5HT80_RHILI</name>
<dbReference type="GO" id="GO:0016020">
    <property type="term" value="C:membrane"/>
    <property type="evidence" value="ECO:0007669"/>
    <property type="project" value="UniProtKB-SubCell"/>
</dbReference>
<dbReference type="InterPro" id="IPR026841">
    <property type="entry name" value="Aur1/Ipt1"/>
</dbReference>
<gene>
    <name evidence="3" type="ORF">BAE39_22370</name>
</gene>
<reference evidence="4" key="1">
    <citation type="submission" date="2016-06" db="EMBL/GenBank/DDBJ databases">
        <title>NZP2037 Pacbio-Illumina hybrid assembly.</title>
        <authorList>
            <person name="Ramsay J.P."/>
        </authorList>
    </citation>
    <scope>NUCLEOTIDE SEQUENCE [LARGE SCALE GENOMIC DNA]</scope>
    <source>
        <strain evidence="4">R7ANS::ICEMlSym2042</strain>
    </source>
</reference>
<dbReference type="EMBL" id="LZTJ01000032">
    <property type="protein sequence ID" value="OBP71679.1"/>
    <property type="molecule type" value="Genomic_DNA"/>
</dbReference>
<keyword evidence="1" id="KW-0812">Transmembrane</keyword>
<evidence type="ECO:0000313" key="4">
    <source>
        <dbReference type="Proteomes" id="UP000093748"/>
    </source>
</evidence>
<dbReference type="AlphaFoldDB" id="A0A1A5HT80"/>